<comment type="caution">
    <text evidence="2">The sequence shown here is derived from an EMBL/GenBank/DDBJ whole genome shotgun (WGS) entry which is preliminary data.</text>
</comment>
<dbReference type="GO" id="GO:0004674">
    <property type="term" value="F:protein serine/threonine kinase activity"/>
    <property type="evidence" value="ECO:0007669"/>
    <property type="project" value="TreeGrafter"/>
</dbReference>
<proteinExistence type="predicted"/>
<organism evidence="2 3">
    <name type="scientific">Paractinoplanes ferrugineus</name>
    <dbReference type="NCBI Taxonomy" id="113564"/>
    <lineage>
        <taxon>Bacteria</taxon>
        <taxon>Bacillati</taxon>
        <taxon>Actinomycetota</taxon>
        <taxon>Actinomycetes</taxon>
        <taxon>Micromonosporales</taxon>
        <taxon>Micromonosporaceae</taxon>
        <taxon>Paractinoplanes</taxon>
    </lineage>
</organism>
<dbReference type="Proteomes" id="UP000598174">
    <property type="component" value="Unassembled WGS sequence"/>
</dbReference>
<dbReference type="InterPro" id="IPR011009">
    <property type="entry name" value="Kinase-like_dom_sf"/>
</dbReference>
<dbReference type="Gene3D" id="1.10.510.10">
    <property type="entry name" value="Transferase(Phosphotransferase) domain 1"/>
    <property type="match status" value="1"/>
</dbReference>
<keyword evidence="3" id="KW-1185">Reference proteome</keyword>
<dbReference type="SUPFAM" id="SSF56112">
    <property type="entry name" value="Protein kinase-like (PK-like)"/>
    <property type="match status" value="1"/>
</dbReference>
<dbReference type="Gene3D" id="3.30.200.20">
    <property type="entry name" value="Phosphorylase Kinase, domain 1"/>
    <property type="match status" value="1"/>
</dbReference>
<dbReference type="RefSeq" id="WP_203821796.1">
    <property type="nucleotide sequence ID" value="NZ_BAAABP010000019.1"/>
</dbReference>
<protein>
    <recommendedName>
        <fullName evidence="1">Protein kinase domain-containing protein</fullName>
    </recommendedName>
</protein>
<evidence type="ECO:0000313" key="2">
    <source>
        <dbReference type="EMBL" id="GIE15423.1"/>
    </source>
</evidence>
<dbReference type="Gene3D" id="1.10.530.10">
    <property type="match status" value="1"/>
</dbReference>
<dbReference type="InterPro" id="IPR000719">
    <property type="entry name" value="Prot_kinase_dom"/>
</dbReference>
<dbReference type="SUPFAM" id="SSF53955">
    <property type="entry name" value="Lysozyme-like"/>
    <property type="match status" value="1"/>
</dbReference>
<evidence type="ECO:0000313" key="3">
    <source>
        <dbReference type="Proteomes" id="UP000598174"/>
    </source>
</evidence>
<evidence type="ECO:0000259" key="1">
    <source>
        <dbReference type="PROSITE" id="PS50011"/>
    </source>
</evidence>
<accession>A0A919MH32</accession>
<feature type="domain" description="Protein kinase" evidence="1">
    <location>
        <begin position="23"/>
        <end position="306"/>
    </location>
</feature>
<name>A0A919MH32_9ACTN</name>
<dbReference type="EMBL" id="BOMM01000067">
    <property type="protein sequence ID" value="GIE15423.1"/>
    <property type="molecule type" value="Genomic_DNA"/>
</dbReference>
<dbReference type="PROSITE" id="PS50011">
    <property type="entry name" value="PROTEIN_KINASE_DOM"/>
    <property type="match status" value="1"/>
</dbReference>
<dbReference type="CDD" id="cd14014">
    <property type="entry name" value="STKc_PknB_like"/>
    <property type="match status" value="1"/>
</dbReference>
<dbReference type="PANTHER" id="PTHR24359:SF1">
    <property type="entry name" value="INHIBITOR OF NUCLEAR FACTOR KAPPA-B KINASE EPSILON SUBUNIT HOMOLOG 1-RELATED"/>
    <property type="match status" value="1"/>
</dbReference>
<sequence length="488" mass="52485">MAPDVSTVGWAVSVPSGYRAGRWVVTEPIATGQWGSVYAAADGDTEVALKFLPTGTVTPRQVGHLREMAEREARGHAELTGRRLIRSLEVLTLDDPARPELDGAVVIVLERAAASLADRLRQAGGRPVPEAPRLLAEACEGLVELHAAGWVHGDFKPDNILVMPDGSVRLSDFGLTVELEGTHGYLPPVGSSDYVPPERAQEALGERGLAVRASADVWAFGVTACQLLSGRLPFEGATTRARALAADRYAAGQGELILRGLPGGWRPIVRDCLAPTHARRQAHGAAEVLTRIRALDEPPARGHRRFAARAVLLLLLAATLFGVAGPELRTADEYRPDLLRTGAGIPPQYRQLIVAAARSCNEPGVSPVLIAAMLQAESNFDAGLADPVKDEYGIARWTPSVLRFYMPEGRRAVVPQPPFPPDISIPAMGRYLCFLAPRLAGLPGDPALLLAASYRTSATTIVKARGIPARLDPYVDLVKRNMEQYRPR</sequence>
<dbReference type="CDD" id="cd00254">
    <property type="entry name" value="LT-like"/>
    <property type="match status" value="1"/>
</dbReference>
<dbReference type="Pfam" id="PF00069">
    <property type="entry name" value="Pkinase"/>
    <property type="match status" value="1"/>
</dbReference>
<gene>
    <name evidence="2" type="ORF">Afe05nite_72630</name>
</gene>
<dbReference type="AlphaFoldDB" id="A0A919MH32"/>
<dbReference type="InterPro" id="IPR023346">
    <property type="entry name" value="Lysozyme-like_dom_sf"/>
</dbReference>
<dbReference type="GO" id="GO:0005524">
    <property type="term" value="F:ATP binding"/>
    <property type="evidence" value="ECO:0007669"/>
    <property type="project" value="InterPro"/>
</dbReference>
<reference evidence="2" key="1">
    <citation type="submission" date="2021-01" db="EMBL/GenBank/DDBJ databases">
        <title>Whole genome shotgun sequence of Actinoplanes ferrugineus NBRC 15555.</title>
        <authorList>
            <person name="Komaki H."/>
            <person name="Tamura T."/>
        </authorList>
    </citation>
    <scope>NUCLEOTIDE SEQUENCE</scope>
    <source>
        <strain evidence="2">NBRC 15555</strain>
    </source>
</reference>
<dbReference type="PANTHER" id="PTHR24359">
    <property type="entry name" value="SERINE/THREONINE-PROTEIN KINASE SBK1"/>
    <property type="match status" value="1"/>
</dbReference>